<dbReference type="Pfam" id="PF13444">
    <property type="entry name" value="Acetyltransf_5"/>
    <property type="match status" value="1"/>
</dbReference>
<keyword evidence="3 7" id="KW-0808">Transferase</keyword>
<dbReference type="AlphaFoldDB" id="A0A4Q0XPX2"/>
<evidence type="ECO:0000256" key="3">
    <source>
        <dbReference type="ARBA" id="ARBA00022679"/>
    </source>
</evidence>
<sequence>MIDVEKEIMKKFPNLEKDSSILKKSLLKIAKRIVHEDTINQFIQDNAHLKGFEFIDAVLEYFDFDYTVSSNDMENIPSTGKVVIIANHPLGGLDALCLLKLIGQIRRDVKIIANDFLAGFDALKSLFIPIDNFKVKQSKKDIKTIYEALENEHAIIIFPAGEVSRVSAKGIKDPVWSKGFLNFAINANAPILPIFVDGKNSRTFYTISVLNKTFSTLLLSNEMFNKKSKNINIKVGELIPNEFIAPKGIDKKYLINLYKKHLYSLKKGKKSYFITQKAISHPQDPRAIKEELKTAQLIGQTSDGKKIYLYDYSDDSIVLKELGRLREISFRKVGEGVNKKRDTDKYDIYYRHIILWDEEALEIVGAYRIGESNFIKEHLGMEGFYSHSLFKFSNELYKKLDNSIELGRSFVQPKYWGTRALDYLWYGIGAYLKQNPHIKYMFGPVSLSSTYPKTAKDLIIFYYDYYFKSKQKFAEPKQPYQYHNSIVDIQELYSLDSAKKDFKNLKFALSNMQVTVPTLYKQYADLCEADGVQFLGFNVDKSFSDCIDGFILVDVTKIKTSQKERYIENKKKRKNQEG</sequence>
<dbReference type="RefSeq" id="WP_128996115.1">
    <property type="nucleotide sequence ID" value="NZ_PDKN01000004.1"/>
</dbReference>
<dbReference type="InterPro" id="IPR052351">
    <property type="entry name" value="Ornithine_N-alpha-AT"/>
</dbReference>
<dbReference type="PANTHER" id="PTHR37323">
    <property type="entry name" value="GCN5-RELATED N-ACETYLTRANSFERASE"/>
    <property type="match status" value="1"/>
</dbReference>
<evidence type="ECO:0000259" key="6">
    <source>
        <dbReference type="SMART" id="SM00563"/>
    </source>
</evidence>
<name>A0A4Q0XPX2_9BACT</name>
<dbReference type="InterPro" id="IPR045746">
    <property type="entry name" value="ACT14924-like_Acyltransf_dom"/>
</dbReference>
<dbReference type="Proteomes" id="UP000290657">
    <property type="component" value="Unassembled WGS sequence"/>
</dbReference>
<accession>A0A4Q0XPX2</accession>
<dbReference type="SUPFAM" id="SSF55729">
    <property type="entry name" value="Acyl-CoA N-acyltransferases (Nat)"/>
    <property type="match status" value="1"/>
</dbReference>
<dbReference type="SMART" id="SM00563">
    <property type="entry name" value="PlsC"/>
    <property type="match status" value="1"/>
</dbReference>
<keyword evidence="4" id="KW-0443">Lipid metabolism</keyword>
<dbReference type="GO" id="GO:0016746">
    <property type="term" value="F:acyltransferase activity"/>
    <property type="evidence" value="ECO:0007669"/>
    <property type="project" value="UniProtKB-KW"/>
</dbReference>
<comment type="pathway">
    <text evidence="1">Lipid metabolism.</text>
</comment>
<keyword evidence="8" id="KW-1185">Reference proteome</keyword>
<dbReference type="InterPro" id="IPR016181">
    <property type="entry name" value="Acyl_CoA_acyltransferase"/>
</dbReference>
<dbReference type="InterPro" id="IPR002123">
    <property type="entry name" value="Plipid/glycerol_acylTrfase"/>
</dbReference>
<evidence type="ECO:0000256" key="1">
    <source>
        <dbReference type="ARBA" id="ARBA00005189"/>
    </source>
</evidence>
<gene>
    <name evidence="7" type="ORF">CRV04_06955</name>
</gene>
<evidence type="ECO:0000313" key="7">
    <source>
        <dbReference type="EMBL" id="RXJ57544.1"/>
    </source>
</evidence>
<comment type="caution">
    <text evidence="7">The sequence shown here is derived from an EMBL/GenBank/DDBJ whole genome shotgun (WGS) entry which is preliminary data.</text>
</comment>
<protein>
    <submittedName>
        <fullName evidence="7">GNAT family N-acetyltransferase</fullName>
    </submittedName>
</protein>
<dbReference type="GO" id="GO:0006629">
    <property type="term" value="P:lipid metabolic process"/>
    <property type="evidence" value="ECO:0007669"/>
    <property type="project" value="UniProtKB-KW"/>
</dbReference>
<dbReference type="CDD" id="cd07986">
    <property type="entry name" value="LPLAT_ACT14924-like"/>
    <property type="match status" value="1"/>
</dbReference>
<dbReference type="SUPFAM" id="SSF69593">
    <property type="entry name" value="Glycerol-3-phosphate (1)-acyltransferase"/>
    <property type="match status" value="1"/>
</dbReference>
<feature type="domain" description="Phospholipid/glycerol acyltransferase" evidence="6">
    <location>
        <begin position="82"/>
        <end position="199"/>
    </location>
</feature>
<proteinExistence type="predicted"/>
<organism evidence="7 8">
    <name type="scientific">Candidatus Marinarcus aquaticus</name>
    <dbReference type="NCBI Taxonomy" id="2044504"/>
    <lineage>
        <taxon>Bacteria</taxon>
        <taxon>Pseudomonadati</taxon>
        <taxon>Campylobacterota</taxon>
        <taxon>Epsilonproteobacteria</taxon>
        <taxon>Campylobacterales</taxon>
        <taxon>Arcobacteraceae</taxon>
        <taxon>Candidatus Marinarcus</taxon>
    </lineage>
</organism>
<evidence type="ECO:0000256" key="2">
    <source>
        <dbReference type="ARBA" id="ARBA00022516"/>
    </source>
</evidence>
<evidence type="ECO:0000256" key="5">
    <source>
        <dbReference type="ARBA" id="ARBA00023315"/>
    </source>
</evidence>
<reference evidence="7 8" key="1">
    <citation type="submission" date="2017-10" db="EMBL/GenBank/DDBJ databases">
        <title>Genomics of the genus Arcobacter.</title>
        <authorList>
            <person name="Perez-Cataluna A."/>
            <person name="Figueras M.J."/>
        </authorList>
    </citation>
    <scope>NUCLEOTIDE SEQUENCE [LARGE SCALE GENOMIC DNA]</scope>
    <source>
        <strain evidence="7 8">CECT 8987</strain>
    </source>
</reference>
<dbReference type="OrthoDB" id="1113830at2"/>
<evidence type="ECO:0000313" key="8">
    <source>
        <dbReference type="Proteomes" id="UP000290657"/>
    </source>
</evidence>
<evidence type="ECO:0000256" key="4">
    <source>
        <dbReference type="ARBA" id="ARBA00023098"/>
    </source>
</evidence>
<keyword evidence="2" id="KW-0444">Lipid biosynthesis</keyword>
<dbReference type="EMBL" id="PDKN01000004">
    <property type="protein sequence ID" value="RXJ57544.1"/>
    <property type="molecule type" value="Genomic_DNA"/>
</dbReference>
<dbReference type="PANTHER" id="PTHR37323:SF1">
    <property type="entry name" value="L-ORNITHINE N(ALPHA)-ACYLTRANSFERASE"/>
    <property type="match status" value="1"/>
</dbReference>
<dbReference type="Pfam" id="PF19576">
    <property type="entry name" value="Acyltransf_2"/>
    <property type="match status" value="1"/>
</dbReference>
<keyword evidence="5" id="KW-0012">Acyltransferase</keyword>